<protein>
    <submittedName>
        <fullName evidence="1">Uncharacterized protein</fullName>
    </submittedName>
</protein>
<evidence type="ECO:0000313" key="1">
    <source>
        <dbReference type="EMBL" id="KAH7922483.1"/>
    </source>
</evidence>
<comment type="caution">
    <text evidence="1">The sequence shown here is derived from an EMBL/GenBank/DDBJ whole genome shotgun (WGS) entry which is preliminary data.</text>
</comment>
<dbReference type="Proteomes" id="UP000790709">
    <property type="component" value="Unassembled WGS sequence"/>
</dbReference>
<accession>A0ACB8BCA2</accession>
<dbReference type="EMBL" id="MU266483">
    <property type="protein sequence ID" value="KAH7922483.1"/>
    <property type="molecule type" value="Genomic_DNA"/>
</dbReference>
<gene>
    <name evidence="1" type="ORF">BV22DRAFT_1037445</name>
</gene>
<evidence type="ECO:0000313" key="2">
    <source>
        <dbReference type="Proteomes" id="UP000790709"/>
    </source>
</evidence>
<name>A0ACB8BCA2_9AGAM</name>
<keyword evidence="2" id="KW-1185">Reference proteome</keyword>
<proteinExistence type="predicted"/>
<organism evidence="1 2">
    <name type="scientific">Leucogyrophana mollusca</name>
    <dbReference type="NCBI Taxonomy" id="85980"/>
    <lineage>
        <taxon>Eukaryota</taxon>
        <taxon>Fungi</taxon>
        <taxon>Dikarya</taxon>
        <taxon>Basidiomycota</taxon>
        <taxon>Agaricomycotina</taxon>
        <taxon>Agaricomycetes</taxon>
        <taxon>Agaricomycetidae</taxon>
        <taxon>Boletales</taxon>
        <taxon>Boletales incertae sedis</taxon>
        <taxon>Leucogyrophana</taxon>
    </lineage>
</organism>
<reference evidence="1" key="1">
    <citation type="journal article" date="2021" name="New Phytol.">
        <title>Evolutionary innovations through gain and loss of genes in the ectomycorrhizal Boletales.</title>
        <authorList>
            <person name="Wu G."/>
            <person name="Miyauchi S."/>
            <person name="Morin E."/>
            <person name="Kuo A."/>
            <person name="Drula E."/>
            <person name="Varga T."/>
            <person name="Kohler A."/>
            <person name="Feng B."/>
            <person name="Cao Y."/>
            <person name="Lipzen A."/>
            <person name="Daum C."/>
            <person name="Hundley H."/>
            <person name="Pangilinan J."/>
            <person name="Johnson J."/>
            <person name="Barry K."/>
            <person name="LaButti K."/>
            <person name="Ng V."/>
            <person name="Ahrendt S."/>
            <person name="Min B."/>
            <person name="Choi I.G."/>
            <person name="Park H."/>
            <person name="Plett J.M."/>
            <person name="Magnuson J."/>
            <person name="Spatafora J.W."/>
            <person name="Nagy L.G."/>
            <person name="Henrissat B."/>
            <person name="Grigoriev I.V."/>
            <person name="Yang Z.L."/>
            <person name="Xu J."/>
            <person name="Martin F.M."/>
        </authorList>
    </citation>
    <scope>NUCLEOTIDE SEQUENCE</scope>
    <source>
        <strain evidence="1">KUC20120723A-06</strain>
    </source>
</reference>
<sequence>MDTIEFSAIDLYEMEAFERSSAPPPAQHVSDETGASDERDTFLNSGKDRAAATGERTIPHQTPNLLSRTCHALHLTVILIHACLLVLWARRTEHRVTVPIGVKSNLVSVGLTITQQTFSTLYLAGMVAVAQQLALNRNLLRCQTLTATHDQSGAWTGLGAALLSLFRQLRVPAAVWGVLSVTLYLICVAILHVSSSSLFNLEVFNATYQTSTQTTLGMPNLTDIFAFTNDWSASTAVASTVGQLSELSTIGVMNGTVFDSLLDTSGIDNATVNATTFGVDCFTLPNITATRDVTNLTYSVTSTVGDEQIYFMGVYPYYQNVLKFFPLAGTAPTPGRQVGLLAIPPIIDSRGDAGSIFQMLRPINQTGPNGTEPNELVSVQAMACSLYLINQTAIVDAQTNELLRVEPALPPDESQWVPWEWPPIDTAEDDSIDWFWFAFDVATPSATTYTMESNSCKAGCRLSMLEKRLMNLLGRYVDVNSVNQSTVVSPSLKLGDLEGALANVAAAMVWSGARVNSSVPFSGQPFDVATGETLITKAFPLSRLNINILPVVVGLGASIALFVLSALLVHDSHNGAGAPSIGSAGLLEVVWLSSRQSSVRERISEVPASSERGLRKAGLFLVSLGRVPESNHEPM</sequence>